<evidence type="ECO:0000256" key="1">
    <source>
        <dbReference type="SAM" id="MobiDB-lite"/>
    </source>
</evidence>
<proteinExistence type="predicted"/>
<dbReference type="AlphaFoldDB" id="A0A8X7BWX6"/>
<evidence type="ECO:0000259" key="2">
    <source>
        <dbReference type="Pfam" id="PF10545"/>
    </source>
</evidence>
<organism evidence="3 4">
    <name type="scientific">Trichonephila inaurata madagascariensis</name>
    <dbReference type="NCBI Taxonomy" id="2747483"/>
    <lineage>
        <taxon>Eukaryota</taxon>
        <taxon>Metazoa</taxon>
        <taxon>Ecdysozoa</taxon>
        <taxon>Arthropoda</taxon>
        <taxon>Chelicerata</taxon>
        <taxon>Arachnida</taxon>
        <taxon>Araneae</taxon>
        <taxon>Araneomorphae</taxon>
        <taxon>Entelegynae</taxon>
        <taxon>Araneoidea</taxon>
        <taxon>Nephilidae</taxon>
        <taxon>Trichonephila</taxon>
        <taxon>Trichonephila inaurata</taxon>
    </lineage>
</organism>
<sequence length="165" mass="18674">MSLYVQACALTPFLILTSLLLEVCIAKFQNLRTYYRKEKKKLSTFRSGTGAEDFVPKWEPFARLQFLDDTINPVESTSNLDYMELEIDATPLNVSVSTDEDLFETIVESPPIPCSGSQISHLQQGTRVSTVTPKAKKKSRQESRRVLRQHTKMLGGCGKKKKNSR</sequence>
<name>A0A8X7BWX6_9ARAC</name>
<dbReference type="EMBL" id="BMAV01005678">
    <property type="protein sequence ID" value="GFY46935.1"/>
    <property type="molecule type" value="Genomic_DNA"/>
</dbReference>
<evidence type="ECO:0000313" key="3">
    <source>
        <dbReference type="EMBL" id="GFY46935.1"/>
    </source>
</evidence>
<feature type="compositionally biased region" description="Polar residues" evidence="1">
    <location>
        <begin position="117"/>
        <end position="132"/>
    </location>
</feature>
<gene>
    <name evidence="3" type="ORF">TNIN_52851</name>
</gene>
<dbReference type="OrthoDB" id="8881252at2759"/>
<accession>A0A8X7BWX6</accession>
<reference evidence="3" key="1">
    <citation type="submission" date="2020-08" db="EMBL/GenBank/DDBJ databases">
        <title>Multicomponent nature underlies the extraordinary mechanical properties of spider dragline silk.</title>
        <authorList>
            <person name="Kono N."/>
            <person name="Nakamura H."/>
            <person name="Mori M."/>
            <person name="Yoshida Y."/>
            <person name="Ohtoshi R."/>
            <person name="Malay A.D."/>
            <person name="Moran D.A.P."/>
            <person name="Tomita M."/>
            <person name="Numata K."/>
            <person name="Arakawa K."/>
        </authorList>
    </citation>
    <scope>NUCLEOTIDE SEQUENCE</scope>
</reference>
<keyword evidence="4" id="KW-1185">Reference proteome</keyword>
<comment type="caution">
    <text evidence="3">The sequence shown here is derived from an EMBL/GenBank/DDBJ whole genome shotgun (WGS) entry which is preliminary data.</text>
</comment>
<protein>
    <recommendedName>
        <fullName evidence="2">MADF domain-containing protein</fullName>
    </recommendedName>
</protein>
<feature type="region of interest" description="Disordered" evidence="1">
    <location>
        <begin position="117"/>
        <end position="165"/>
    </location>
</feature>
<dbReference type="InterPro" id="IPR006578">
    <property type="entry name" value="MADF-dom"/>
</dbReference>
<evidence type="ECO:0000313" key="4">
    <source>
        <dbReference type="Proteomes" id="UP000886998"/>
    </source>
</evidence>
<dbReference type="Proteomes" id="UP000886998">
    <property type="component" value="Unassembled WGS sequence"/>
</dbReference>
<feature type="domain" description="MADF" evidence="2">
    <location>
        <begin position="22"/>
        <end position="67"/>
    </location>
</feature>
<dbReference type="Pfam" id="PF10545">
    <property type="entry name" value="MADF_DNA_bdg"/>
    <property type="match status" value="1"/>
</dbReference>